<reference evidence="2 3" key="1">
    <citation type="journal article" date="2018" name="Biotechnol. Biofuels">
        <title>Integrative visual omics of the white-rot fungus Polyporus brumalis exposes the biotechnological potential of its oxidative enzymes for delignifying raw plant biomass.</title>
        <authorList>
            <person name="Miyauchi S."/>
            <person name="Rancon A."/>
            <person name="Drula E."/>
            <person name="Hage H."/>
            <person name="Chaduli D."/>
            <person name="Favel A."/>
            <person name="Grisel S."/>
            <person name="Henrissat B."/>
            <person name="Herpoel-Gimbert I."/>
            <person name="Ruiz-Duenas F.J."/>
            <person name="Chevret D."/>
            <person name="Hainaut M."/>
            <person name="Lin J."/>
            <person name="Wang M."/>
            <person name="Pangilinan J."/>
            <person name="Lipzen A."/>
            <person name="Lesage-Meessen L."/>
            <person name="Navarro D."/>
            <person name="Riley R."/>
            <person name="Grigoriev I.V."/>
            <person name="Zhou S."/>
            <person name="Raouche S."/>
            <person name="Rosso M.N."/>
        </authorList>
    </citation>
    <scope>NUCLEOTIDE SEQUENCE [LARGE SCALE GENOMIC DNA]</scope>
    <source>
        <strain evidence="2 3">BRFM 1820</strain>
    </source>
</reference>
<dbReference type="EMBL" id="KZ857416">
    <property type="protein sequence ID" value="RDX47762.1"/>
    <property type="molecule type" value="Genomic_DNA"/>
</dbReference>
<name>A0A371D5I3_9APHY</name>
<protein>
    <submittedName>
        <fullName evidence="2">Uncharacterized protein</fullName>
    </submittedName>
</protein>
<dbReference type="AlphaFoldDB" id="A0A371D5I3"/>
<keyword evidence="3" id="KW-1185">Reference proteome</keyword>
<evidence type="ECO:0000313" key="2">
    <source>
        <dbReference type="EMBL" id="RDX47762.1"/>
    </source>
</evidence>
<accession>A0A371D5I3</accession>
<gene>
    <name evidence="2" type="ORF">OH76DRAFT_713484</name>
</gene>
<evidence type="ECO:0000256" key="1">
    <source>
        <dbReference type="SAM" id="MobiDB-lite"/>
    </source>
</evidence>
<organism evidence="2 3">
    <name type="scientific">Lentinus brumalis</name>
    <dbReference type="NCBI Taxonomy" id="2498619"/>
    <lineage>
        <taxon>Eukaryota</taxon>
        <taxon>Fungi</taxon>
        <taxon>Dikarya</taxon>
        <taxon>Basidiomycota</taxon>
        <taxon>Agaricomycotina</taxon>
        <taxon>Agaricomycetes</taxon>
        <taxon>Polyporales</taxon>
        <taxon>Polyporaceae</taxon>
        <taxon>Lentinus</taxon>
    </lineage>
</organism>
<feature type="region of interest" description="Disordered" evidence="1">
    <location>
        <begin position="69"/>
        <end position="88"/>
    </location>
</feature>
<proteinExistence type="predicted"/>
<evidence type="ECO:0000313" key="3">
    <source>
        <dbReference type="Proteomes" id="UP000256964"/>
    </source>
</evidence>
<sequence length="116" mass="12622">MYSVSHRFGLCLIAGRSLKAQHEKCPSPRVFQSSLSSSLGLYNPPCDSCGSCAVGHRTAALKLKSHVTERRRMGTASPASLPRRRTSNTGRSVKLVAVGDEHTWKCYVVVVMRSCG</sequence>
<dbReference type="Proteomes" id="UP000256964">
    <property type="component" value="Unassembled WGS sequence"/>
</dbReference>